<gene>
    <name evidence="2" type="ORF">CCE28_01560</name>
</gene>
<proteinExistence type="predicted"/>
<keyword evidence="3" id="KW-1185">Reference proteome</keyword>
<comment type="caution">
    <text evidence="2">The sequence shown here is derived from an EMBL/GenBank/DDBJ whole genome shotgun (WGS) entry which is preliminary data.</text>
</comment>
<dbReference type="OrthoDB" id="2374147at2"/>
<organism evidence="2 3">
    <name type="scientific">Anaeromicrobium sediminis</name>
    <dbReference type="NCBI Taxonomy" id="1478221"/>
    <lineage>
        <taxon>Bacteria</taxon>
        <taxon>Bacillati</taxon>
        <taxon>Bacillota</taxon>
        <taxon>Clostridia</taxon>
        <taxon>Peptostreptococcales</taxon>
        <taxon>Thermotaleaceae</taxon>
        <taxon>Anaeromicrobium</taxon>
    </lineage>
</organism>
<dbReference type="InterPro" id="IPR027417">
    <property type="entry name" value="P-loop_NTPase"/>
</dbReference>
<dbReference type="Proteomes" id="UP000216024">
    <property type="component" value="Unassembled WGS sequence"/>
</dbReference>
<dbReference type="RefSeq" id="WP_095130271.1">
    <property type="nucleotide sequence ID" value="NZ_NIBG01000001.1"/>
</dbReference>
<dbReference type="AlphaFoldDB" id="A0A267MQF7"/>
<dbReference type="InterPro" id="IPR006073">
    <property type="entry name" value="GTP-bd"/>
</dbReference>
<dbReference type="SUPFAM" id="SSF52540">
    <property type="entry name" value="P-loop containing nucleoside triphosphate hydrolases"/>
    <property type="match status" value="1"/>
</dbReference>
<protein>
    <recommendedName>
        <fullName evidence="1">G domain-containing protein</fullName>
    </recommendedName>
</protein>
<dbReference type="EMBL" id="NIBG01000001">
    <property type="protein sequence ID" value="PAB61138.1"/>
    <property type="molecule type" value="Genomic_DNA"/>
</dbReference>
<evidence type="ECO:0000313" key="2">
    <source>
        <dbReference type="EMBL" id="PAB61138.1"/>
    </source>
</evidence>
<evidence type="ECO:0000259" key="1">
    <source>
        <dbReference type="Pfam" id="PF01926"/>
    </source>
</evidence>
<sequence length="178" mass="21004">MVRCIVIGKDNSGKTIFCKNFSKFLHPKNKKNETLTQKNLTNYKINIKNEEIYLIDSVSIDSGIDKSERRRRERTKTLYALIEAEIIIHIIDATDFSFDGIDKYILDYGMTKDKYLVLLNKTDKIHDNNLMKNMIRTYPKINIFNISAKKRIGFNNVKTCLRHMISCDKIHRKNYFGW</sequence>
<dbReference type="Pfam" id="PF01926">
    <property type="entry name" value="MMR_HSR1"/>
    <property type="match status" value="1"/>
</dbReference>
<dbReference type="GO" id="GO:0005525">
    <property type="term" value="F:GTP binding"/>
    <property type="evidence" value="ECO:0007669"/>
    <property type="project" value="InterPro"/>
</dbReference>
<feature type="domain" description="G" evidence="1">
    <location>
        <begin position="4"/>
        <end position="121"/>
    </location>
</feature>
<accession>A0A267MQF7</accession>
<name>A0A267MQF7_9FIRM</name>
<reference evidence="2 3" key="1">
    <citation type="submission" date="2017-06" db="EMBL/GenBank/DDBJ databases">
        <title>Draft genome sequence of anaerobic fermentative bacterium Anaeromicrobium sediminis DY2726D isolated from West Pacific Ocean sediments.</title>
        <authorList>
            <person name="Zeng X."/>
        </authorList>
    </citation>
    <scope>NUCLEOTIDE SEQUENCE [LARGE SCALE GENOMIC DNA]</scope>
    <source>
        <strain evidence="2 3">DY2726D</strain>
    </source>
</reference>
<evidence type="ECO:0000313" key="3">
    <source>
        <dbReference type="Proteomes" id="UP000216024"/>
    </source>
</evidence>
<dbReference type="Gene3D" id="3.40.50.300">
    <property type="entry name" value="P-loop containing nucleotide triphosphate hydrolases"/>
    <property type="match status" value="1"/>
</dbReference>